<dbReference type="SUPFAM" id="SSF81606">
    <property type="entry name" value="PP2C-like"/>
    <property type="match status" value="1"/>
</dbReference>
<dbReference type="AlphaFoldDB" id="A0AAV5RDT3"/>
<dbReference type="PANTHER" id="PTHR13832">
    <property type="entry name" value="PROTEIN PHOSPHATASE 2C"/>
    <property type="match status" value="1"/>
</dbReference>
<comment type="caution">
    <text evidence="3">The sequence shown here is derived from an EMBL/GenBank/DDBJ whole genome shotgun (WGS) entry which is preliminary data.</text>
</comment>
<name>A0AAV5RDT3_STABA</name>
<dbReference type="Proteomes" id="UP001362899">
    <property type="component" value="Unassembled WGS sequence"/>
</dbReference>
<dbReference type="PANTHER" id="PTHR13832:SF792">
    <property type="entry name" value="GM14286P"/>
    <property type="match status" value="1"/>
</dbReference>
<dbReference type="CDD" id="cd00143">
    <property type="entry name" value="PP2Cc"/>
    <property type="match status" value="1"/>
</dbReference>
<evidence type="ECO:0000256" key="1">
    <source>
        <dbReference type="SAM" id="SignalP"/>
    </source>
</evidence>
<keyword evidence="4" id="KW-1185">Reference proteome</keyword>
<sequence length="427" mass="47206">MLKLRRLGLLGGCALTAFACSRLEFSKAFVASNKHIHLDSRKPRLLSREEVKASFIEKHGENSGTYFDLAELPSLGEDATCHGNVGDFECWGIFDGHSGWCNSNYVANHILGYIQTAFNAKAKSKWLNSALTSQEIDEAVEEAFCTLDTDIIQAPLNALDKNDPQLAAAALPIALNGSCAMLSMYDSVKNVLKIALVGDSRAVLGTQDENGVWHAENLTVDQTGENEDEIKRIRSEHPNDPPEIVSRGRVLGYQPSRTFGDAVTKWSREAQKQLRSVFWVNGHHSLLRSPPYLTAKPVVTTKNLDPTKPSFLVMGCDGLYEWLTNKQVVDLVSQYLEKNKIIPTFPVAGIQDDSNDGSAKDFLRPKALNWGPLEPTVEDDNCATHLIRNALGGAEFQKVSLLISIPSPLSRRHRDDITCTVVFFKPK</sequence>
<dbReference type="InterPro" id="IPR036457">
    <property type="entry name" value="PPM-type-like_dom_sf"/>
</dbReference>
<feature type="domain" description="PPM-type phosphatase" evidence="2">
    <location>
        <begin position="66"/>
        <end position="424"/>
    </location>
</feature>
<dbReference type="GO" id="GO:0005739">
    <property type="term" value="C:mitochondrion"/>
    <property type="evidence" value="ECO:0007669"/>
    <property type="project" value="TreeGrafter"/>
</dbReference>
<feature type="chain" id="PRO_5043327429" evidence="1">
    <location>
        <begin position="20"/>
        <end position="427"/>
    </location>
</feature>
<dbReference type="EMBL" id="BTGC01000003">
    <property type="protein sequence ID" value="GMM49726.1"/>
    <property type="molecule type" value="Genomic_DNA"/>
</dbReference>
<evidence type="ECO:0000313" key="3">
    <source>
        <dbReference type="EMBL" id="GMM49726.1"/>
    </source>
</evidence>
<evidence type="ECO:0000259" key="2">
    <source>
        <dbReference type="PROSITE" id="PS51746"/>
    </source>
</evidence>
<dbReference type="InterPro" id="IPR015655">
    <property type="entry name" value="PP2C"/>
</dbReference>
<feature type="signal peptide" evidence="1">
    <location>
        <begin position="1"/>
        <end position="19"/>
    </location>
</feature>
<keyword evidence="1" id="KW-0732">Signal</keyword>
<reference evidence="3 4" key="1">
    <citation type="journal article" date="2023" name="Elife">
        <title>Identification of key yeast species and microbe-microbe interactions impacting larval growth of Drosophila in the wild.</title>
        <authorList>
            <person name="Mure A."/>
            <person name="Sugiura Y."/>
            <person name="Maeda R."/>
            <person name="Honda K."/>
            <person name="Sakurai N."/>
            <person name="Takahashi Y."/>
            <person name="Watada M."/>
            <person name="Katoh T."/>
            <person name="Gotoh A."/>
            <person name="Gotoh Y."/>
            <person name="Taniguchi I."/>
            <person name="Nakamura K."/>
            <person name="Hayashi T."/>
            <person name="Katayama T."/>
            <person name="Uemura T."/>
            <person name="Hattori Y."/>
        </authorList>
    </citation>
    <scope>NUCLEOTIDE SEQUENCE [LARGE SCALE GENOMIC DNA]</scope>
    <source>
        <strain evidence="3 4">SB-73</strain>
    </source>
</reference>
<dbReference type="PROSITE" id="PS51746">
    <property type="entry name" value="PPM_2"/>
    <property type="match status" value="1"/>
</dbReference>
<dbReference type="Pfam" id="PF00481">
    <property type="entry name" value="PP2C"/>
    <property type="match status" value="1"/>
</dbReference>
<dbReference type="GO" id="GO:0004741">
    <property type="term" value="F:[pyruvate dehydrogenase (acetyl-transferring)]-phosphatase activity"/>
    <property type="evidence" value="ECO:0007669"/>
    <property type="project" value="TreeGrafter"/>
</dbReference>
<dbReference type="PROSITE" id="PS51257">
    <property type="entry name" value="PROKAR_LIPOPROTEIN"/>
    <property type="match status" value="1"/>
</dbReference>
<evidence type="ECO:0000313" key="4">
    <source>
        <dbReference type="Proteomes" id="UP001362899"/>
    </source>
</evidence>
<dbReference type="SMART" id="SM00332">
    <property type="entry name" value="PP2Cc"/>
    <property type="match status" value="1"/>
</dbReference>
<accession>A0AAV5RDT3</accession>
<gene>
    <name evidence="3" type="ORF">DASB73_006840</name>
</gene>
<protein>
    <submittedName>
        <fullName evidence="3">Type 2C protein phosphatase</fullName>
    </submittedName>
</protein>
<dbReference type="InterPro" id="IPR001932">
    <property type="entry name" value="PPM-type_phosphatase-like_dom"/>
</dbReference>
<proteinExistence type="predicted"/>
<dbReference type="Gene3D" id="3.60.40.10">
    <property type="entry name" value="PPM-type phosphatase domain"/>
    <property type="match status" value="1"/>
</dbReference>
<organism evidence="3 4">
    <name type="scientific">Starmerella bacillaris</name>
    <name type="common">Yeast</name>
    <name type="synonym">Candida zemplinina</name>
    <dbReference type="NCBI Taxonomy" id="1247836"/>
    <lineage>
        <taxon>Eukaryota</taxon>
        <taxon>Fungi</taxon>
        <taxon>Dikarya</taxon>
        <taxon>Ascomycota</taxon>
        <taxon>Saccharomycotina</taxon>
        <taxon>Dipodascomycetes</taxon>
        <taxon>Dipodascales</taxon>
        <taxon>Trichomonascaceae</taxon>
        <taxon>Starmerella</taxon>
    </lineage>
</organism>